<keyword evidence="2" id="KW-0472">Membrane</keyword>
<dbReference type="STRING" id="576137.A0A1L7WPH0"/>
<accession>A0A1L7WPH0</accession>
<dbReference type="AlphaFoldDB" id="A0A1L7WPH0"/>
<dbReference type="OrthoDB" id="426293at2759"/>
<keyword evidence="2" id="KW-0812">Transmembrane</keyword>
<proteinExistence type="predicted"/>
<protein>
    <submittedName>
        <fullName evidence="3">Uncharacterized protein</fullName>
    </submittedName>
</protein>
<gene>
    <name evidence="3" type="ORF">PAC_04561</name>
</gene>
<feature type="region of interest" description="Disordered" evidence="1">
    <location>
        <begin position="282"/>
        <end position="308"/>
    </location>
</feature>
<keyword evidence="2" id="KW-1133">Transmembrane helix</keyword>
<evidence type="ECO:0000256" key="1">
    <source>
        <dbReference type="SAM" id="MobiDB-lite"/>
    </source>
</evidence>
<name>A0A1L7WPH0_9HELO</name>
<evidence type="ECO:0000256" key="2">
    <source>
        <dbReference type="SAM" id="Phobius"/>
    </source>
</evidence>
<feature type="transmembrane region" description="Helical" evidence="2">
    <location>
        <begin position="235"/>
        <end position="255"/>
    </location>
</feature>
<sequence>MNENKWTLIILAPMRKSRKWYSARGQVGWSRSGSHARAFLVYDIRIRSLLVSTQDAINSAVELALQSWQQVYDELQDHLPPREYYDTLLSNDDSLPASIDCFWFIDRLGDIMPQLIHTKEEWDEWLRYHLCNDVEQSKDWEIKGPLGEIEAHMQMISGLYDDFNALERRAETIISAIFNLTSVKETRESRLLGENVKLLTYATIFFLPLSFCTEDVLTTQSLWSINGMFDTGIRGFAIVTCVIALSTYAVITLLFSSPARRVPQKFGQRMWQGIKRVAKRPKMFTKKSEKQKQKVEVDEEMLDPEKTA</sequence>
<feature type="compositionally biased region" description="Basic and acidic residues" evidence="1">
    <location>
        <begin position="286"/>
        <end position="296"/>
    </location>
</feature>
<keyword evidence="4" id="KW-1185">Reference proteome</keyword>
<dbReference type="EMBL" id="FJOG01000005">
    <property type="protein sequence ID" value="CZR54677.1"/>
    <property type="molecule type" value="Genomic_DNA"/>
</dbReference>
<organism evidence="3 4">
    <name type="scientific">Phialocephala subalpina</name>
    <dbReference type="NCBI Taxonomy" id="576137"/>
    <lineage>
        <taxon>Eukaryota</taxon>
        <taxon>Fungi</taxon>
        <taxon>Dikarya</taxon>
        <taxon>Ascomycota</taxon>
        <taxon>Pezizomycotina</taxon>
        <taxon>Leotiomycetes</taxon>
        <taxon>Helotiales</taxon>
        <taxon>Mollisiaceae</taxon>
        <taxon>Phialocephala</taxon>
        <taxon>Phialocephala fortinii species complex</taxon>
    </lineage>
</organism>
<evidence type="ECO:0000313" key="4">
    <source>
        <dbReference type="Proteomes" id="UP000184330"/>
    </source>
</evidence>
<evidence type="ECO:0000313" key="3">
    <source>
        <dbReference type="EMBL" id="CZR54677.1"/>
    </source>
</evidence>
<reference evidence="3 4" key="1">
    <citation type="submission" date="2016-03" db="EMBL/GenBank/DDBJ databases">
        <authorList>
            <person name="Ploux O."/>
        </authorList>
    </citation>
    <scope>NUCLEOTIDE SEQUENCE [LARGE SCALE GENOMIC DNA]</scope>
    <source>
        <strain evidence="3 4">UAMH 11012</strain>
    </source>
</reference>
<dbReference type="Proteomes" id="UP000184330">
    <property type="component" value="Unassembled WGS sequence"/>
</dbReference>